<dbReference type="InterPro" id="IPR009875">
    <property type="entry name" value="PilZ_domain"/>
</dbReference>
<evidence type="ECO:0000313" key="9">
    <source>
        <dbReference type="Proteomes" id="UP000077857"/>
    </source>
</evidence>
<dbReference type="PANTHER" id="PTHR32089">
    <property type="entry name" value="METHYL-ACCEPTING CHEMOTAXIS PROTEIN MCPB"/>
    <property type="match status" value="1"/>
</dbReference>
<dbReference type="SUPFAM" id="SSF141371">
    <property type="entry name" value="PilZ domain-like"/>
    <property type="match status" value="1"/>
</dbReference>
<evidence type="ECO:0000313" key="8">
    <source>
        <dbReference type="EMBL" id="OAI12494.1"/>
    </source>
</evidence>
<dbReference type="PANTHER" id="PTHR32089:SF112">
    <property type="entry name" value="LYSOZYME-LIKE PROTEIN-RELATED"/>
    <property type="match status" value="1"/>
</dbReference>
<dbReference type="RefSeq" id="WP_064042046.1">
    <property type="nucleotide sequence ID" value="NZ_LUUJ01000110.1"/>
</dbReference>
<protein>
    <recommendedName>
        <fullName evidence="7">Methyl-accepting transducer domain-containing protein</fullName>
    </recommendedName>
</protein>
<comment type="caution">
    <text evidence="8">The sequence shown here is derived from an EMBL/GenBank/DDBJ whole genome shotgun (WGS) entry which is preliminary data.</text>
</comment>
<evidence type="ECO:0000256" key="5">
    <source>
        <dbReference type="SAM" id="Coils"/>
    </source>
</evidence>
<organism evidence="8 9">
    <name type="scientific">Methylomonas koyamae</name>
    <dbReference type="NCBI Taxonomy" id="702114"/>
    <lineage>
        <taxon>Bacteria</taxon>
        <taxon>Pseudomonadati</taxon>
        <taxon>Pseudomonadota</taxon>
        <taxon>Gammaproteobacteria</taxon>
        <taxon>Methylococcales</taxon>
        <taxon>Methylococcaceae</taxon>
        <taxon>Methylomonas</taxon>
    </lineage>
</organism>
<dbReference type="GO" id="GO:0006935">
    <property type="term" value="P:chemotaxis"/>
    <property type="evidence" value="ECO:0007669"/>
    <property type="project" value="InterPro"/>
</dbReference>
<feature type="domain" description="Methyl-accepting transducer" evidence="7">
    <location>
        <begin position="276"/>
        <end position="512"/>
    </location>
</feature>
<dbReference type="EMBL" id="LUUJ01000110">
    <property type="protein sequence ID" value="OAI12494.1"/>
    <property type="molecule type" value="Genomic_DNA"/>
</dbReference>
<dbReference type="SUPFAM" id="SSF58104">
    <property type="entry name" value="Methyl-accepting chemotaxis protein (MCP) signaling domain"/>
    <property type="match status" value="1"/>
</dbReference>
<dbReference type="GO" id="GO:0035438">
    <property type="term" value="F:cyclic-di-GMP binding"/>
    <property type="evidence" value="ECO:0007669"/>
    <property type="project" value="InterPro"/>
</dbReference>
<dbReference type="Pfam" id="PF00015">
    <property type="entry name" value="MCPsignal"/>
    <property type="match status" value="1"/>
</dbReference>
<dbReference type="Proteomes" id="UP000077857">
    <property type="component" value="Unassembled WGS sequence"/>
</dbReference>
<evidence type="ECO:0000256" key="6">
    <source>
        <dbReference type="SAM" id="Phobius"/>
    </source>
</evidence>
<dbReference type="CDD" id="cd11386">
    <property type="entry name" value="MCP_signal"/>
    <property type="match status" value="1"/>
</dbReference>
<dbReference type="PRINTS" id="PR00260">
    <property type="entry name" value="CHEMTRNSDUCR"/>
</dbReference>
<dbReference type="Pfam" id="PF07238">
    <property type="entry name" value="PilZ"/>
    <property type="match status" value="1"/>
</dbReference>
<feature type="coiled-coil region" evidence="5">
    <location>
        <begin position="308"/>
        <end position="391"/>
    </location>
</feature>
<evidence type="ECO:0000256" key="1">
    <source>
        <dbReference type="ARBA" id="ARBA00004370"/>
    </source>
</evidence>
<dbReference type="GO" id="GO:0016020">
    <property type="term" value="C:membrane"/>
    <property type="evidence" value="ECO:0007669"/>
    <property type="project" value="UniProtKB-SubCell"/>
</dbReference>
<feature type="transmembrane region" description="Helical" evidence="6">
    <location>
        <begin position="20"/>
        <end position="41"/>
    </location>
</feature>
<keyword evidence="5" id="KW-0175">Coiled coil</keyword>
<comment type="subcellular location">
    <subcellularLocation>
        <location evidence="1">Membrane</location>
    </subcellularLocation>
</comment>
<evidence type="ECO:0000256" key="3">
    <source>
        <dbReference type="ARBA" id="ARBA00029447"/>
    </source>
</evidence>
<keyword evidence="2 4" id="KW-0807">Transducer</keyword>
<dbReference type="InterPro" id="IPR004090">
    <property type="entry name" value="Chemotax_Me-accpt_rcpt"/>
</dbReference>
<comment type="similarity">
    <text evidence="3">Belongs to the methyl-accepting chemotaxis (MCP) protein family.</text>
</comment>
<dbReference type="AlphaFoldDB" id="A0A177N4A8"/>
<evidence type="ECO:0000256" key="4">
    <source>
        <dbReference type="PROSITE-ProRule" id="PRU00284"/>
    </source>
</evidence>
<feature type="transmembrane region" description="Helical" evidence="6">
    <location>
        <begin position="193"/>
        <end position="214"/>
    </location>
</feature>
<dbReference type="SMART" id="SM00283">
    <property type="entry name" value="MA"/>
    <property type="match status" value="1"/>
</dbReference>
<dbReference type="GO" id="GO:0007165">
    <property type="term" value="P:signal transduction"/>
    <property type="evidence" value="ECO:0007669"/>
    <property type="project" value="UniProtKB-KW"/>
</dbReference>
<keyword evidence="6" id="KW-1133">Transmembrane helix</keyword>
<reference evidence="8 9" key="1">
    <citation type="submission" date="2016-03" db="EMBL/GenBank/DDBJ databases">
        <authorList>
            <person name="Ploux O."/>
        </authorList>
    </citation>
    <scope>NUCLEOTIDE SEQUENCE [LARGE SCALE GENOMIC DNA]</scope>
    <source>
        <strain evidence="8 9">R-45378</strain>
    </source>
</reference>
<dbReference type="GO" id="GO:0004888">
    <property type="term" value="F:transmembrane signaling receptor activity"/>
    <property type="evidence" value="ECO:0007669"/>
    <property type="project" value="InterPro"/>
</dbReference>
<keyword evidence="6" id="KW-0472">Membrane</keyword>
<evidence type="ECO:0000259" key="7">
    <source>
        <dbReference type="PROSITE" id="PS50111"/>
    </source>
</evidence>
<dbReference type="Gene3D" id="1.10.287.950">
    <property type="entry name" value="Methyl-accepting chemotaxis protein"/>
    <property type="match status" value="1"/>
</dbReference>
<accession>A0A177N4A8</accession>
<keyword evidence="6" id="KW-0812">Transmembrane</keyword>
<dbReference type="Gene3D" id="2.40.10.220">
    <property type="entry name" value="predicted glycosyltransferase like domains"/>
    <property type="match status" value="1"/>
</dbReference>
<dbReference type="PROSITE" id="PS50111">
    <property type="entry name" value="CHEMOTAXIS_TRANSDUC_2"/>
    <property type="match status" value="1"/>
</dbReference>
<evidence type="ECO:0000256" key="2">
    <source>
        <dbReference type="ARBA" id="ARBA00023224"/>
    </source>
</evidence>
<dbReference type="OrthoDB" id="2489132at2"/>
<sequence length="679" mass="74486">MAMHDQGHSATSGEFSLRRLLITLTAAVAALLTVGNAMVWLTHDQLVAAEIDKARLTEATLAFKSGRYHVVQIQQFLTYASAVGENDYSEALEEKTAAHGELARLLQILPEFKADISAADRAVDELYSVGERMADAYFRDGRAAGNTIMKAPQTGFDAASAALAATLDNLSGQLEQRVKDATARQNRISGQMFGVSAGVAGLALLLIVCANIWLMRKLLAVLGGEPVYASQIAGKIAKGQLDVEIEVVHGDASSLLAIMKNMGHELSKHMRQINTVSKQIGQSSYQIANISGGISNANRSEQSRSSEVRQATQQLRQVSEEVDRFTGTIRERTQETHNTAQQGIVAVQENLEEMRRVVQEVESAEAKTIALREANRQIQDITTTIRNITEQTNLLALNAAIEAARAGEFGRGFAVVADEVRKLAQNASGATAEIGGIIAELTQIIEQNTLAMGSIIHLTKQGMEKAETTSVVIHRIVGQVEENASTAQQISDATAAQLDNVSQLQARVEALFEALGQNESKVHITRTISDDLYQVTEKMREMLEHFSFDERRVAKPLPNEHRKYPRTAHYLLAHVESGACMLDGVTADFSMSGACLRLPLPLPNQVNDNIELRIRIPYGNIEEYEAQAPLDLDCKIVWYKKIDGEHHYGVKFAEYPSPETTRGLQSCFDYFNHAATYEI</sequence>
<dbReference type="InterPro" id="IPR004089">
    <property type="entry name" value="MCPsignal_dom"/>
</dbReference>
<name>A0A177N4A8_9GAMM</name>
<gene>
    <name evidence="8" type="ORF">A1507_03185</name>
</gene>
<proteinExistence type="inferred from homology"/>